<feature type="compositionally biased region" description="Basic and acidic residues" evidence="1">
    <location>
        <begin position="504"/>
        <end position="524"/>
    </location>
</feature>
<feature type="compositionally biased region" description="Basic and acidic residues" evidence="1">
    <location>
        <begin position="824"/>
        <end position="921"/>
    </location>
</feature>
<accession>A0A059B1G9</accession>
<feature type="region of interest" description="Disordered" evidence="1">
    <location>
        <begin position="1"/>
        <end position="332"/>
    </location>
</feature>
<dbReference type="FunCoup" id="A0A059B1G9">
    <property type="interactions" value="736"/>
</dbReference>
<evidence type="ECO:0000313" key="2">
    <source>
        <dbReference type="EMBL" id="KCW59751.1"/>
    </source>
</evidence>
<feature type="compositionally biased region" description="Basic residues" evidence="1">
    <location>
        <begin position="973"/>
        <end position="992"/>
    </location>
</feature>
<feature type="compositionally biased region" description="Low complexity" evidence="1">
    <location>
        <begin position="20"/>
        <end position="29"/>
    </location>
</feature>
<name>A0A059B1G9_EUCGR</name>
<protein>
    <submittedName>
        <fullName evidence="2">Uncharacterized protein</fullName>
    </submittedName>
</protein>
<dbReference type="eggNOG" id="ENOG502QUZF">
    <property type="taxonomic scope" value="Eukaryota"/>
</dbReference>
<feature type="compositionally biased region" description="Basic and acidic residues" evidence="1">
    <location>
        <begin position="803"/>
        <end position="815"/>
    </location>
</feature>
<organism evidence="2">
    <name type="scientific">Eucalyptus grandis</name>
    <name type="common">Flooded gum</name>
    <dbReference type="NCBI Taxonomy" id="71139"/>
    <lineage>
        <taxon>Eukaryota</taxon>
        <taxon>Viridiplantae</taxon>
        <taxon>Streptophyta</taxon>
        <taxon>Embryophyta</taxon>
        <taxon>Tracheophyta</taxon>
        <taxon>Spermatophyta</taxon>
        <taxon>Magnoliopsida</taxon>
        <taxon>eudicotyledons</taxon>
        <taxon>Gunneridae</taxon>
        <taxon>Pentapetalae</taxon>
        <taxon>rosids</taxon>
        <taxon>malvids</taxon>
        <taxon>Myrtales</taxon>
        <taxon>Myrtaceae</taxon>
        <taxon>Myrtoideae</taxon>
        <taxon>Eucalypteae</taxon>
        <taxon>Eucalyptus</taxon>
    </lineage>
</organism>
<feature type="compositionally biased region" description="Basic and acidic residues" evidence="1">
    <location>
        <begin position="140"/>
        <end position="152"/>
    </location>
</feature>
<gene>
    <name evidence="2" type="ORF">EUGRSUZ_H02500</name>
</gene>
<dbReference type="Gramene" id="KCW59751">
    <property type="protein sequence ID" value="KCW59751"/>
    <property type="gene ID" value="EUGRSUZ_H02500"/>
</dbReference>
<feature type="compositionally biased region" description="Basic residues" evidence="1">
    <location>
        <begin position="1001"/>
        <end position="1016"/>
    </location>
</feature>
<feature type="compositionally biased region" description="Polar residues" evidence="1">
    <location>
        <begin position="252"/>
        <end position="283"/>
    </location>
</feature>
<feature type="compositionally biased region" description="Basic and acidic residues" evidence="1">
    <location>
        <begin position="284"/>
        <end position="295"/>
    </location>
</feature>
<feature type="compositionally biased region" description="Basic and acidic residues" evidence="1">
    <location>
        <begin position="938"/>
        <end position="957"/>
    </location>
</feature>
<proteinExistence type="predicted"/>
<sequence>MDAYHRYPRPPQPPPSTADPYHQYQQQQQQPPPPPPPQHHHHQGPWYSNQFHYQSPSPPPPPPPPQSQQWAQPPPPPPPGSGPYPPLHGQFPPRPHLPPPPPIPPPPPHSAYPNSYPPQEWSNPNWAYQQNWNHPAAHSNTEDWAARAKAWADAKAATENQHSQLQYAPPGRMDEQGHYHIPYPSALDSHYTENHQQPLSGHGHQQHSLSNTPPRGQPLYAQEITPVSSGPSAYLPDGSSPFPARDGGVTGHANSVLRQQDSLPTNVSVHQQEVPSSYSSVSGQEDRADQREKSSHWHVSTGQENMHHLQPSRPAIAGSVTSGQPFPYGNQLAEPVTDLADQPLQFTPRFTREQDSLQQPGYAHHLNPAASASVNNWTSSMVLDAVYPSVPSVNPPGPQLDPSVPSPLSGHGATPFARFSGTSFQPTVPSPGGPFSLGAGTALPPAAAFAGDAYGISNISERPKKAPVPNWLREEIIKTKAAIPSTSLGHSKVESQSIEDEEADKSFQKGDQGEDKSIDTSRSTEEDDDDEGWGEVYSEQIFQYDFAHIVQLHECAFFHLDYAEAARTAAVNQEIKRVLTEVLLKVTDELFDEIATKVLNEDDPATDDHRVSPSSRSSPIPKTPAKLSASLDTKESETEDVSEKSSSSSPGNILGLVSYASDDDDEVGDKKAQNSSAPTHAKGVAPMISGDERDQNGLNKALENGRLPITIEDSGRVQAEMESDSLSTKVNAFKRKDSPDGIGSSVSEVDAMAQLASGSAVDRMGFNRNRVYEDVNTSGSMVAKKDDVSMKSKHRSENVMSKLKPDNSQDKESRFRSSGGGSDGKVKVDMKMDENQRKDERDLRKERTERLDSKEMQEQHKSEDRVKESHSRSRTNDVDGRDDRKEAERSHRSSAKEGDKRNERSKHKEDDRLGNEHSNDSRRHKRRRSSSAGSRGRNSKENSHAKSSSDEVSDDSRRKSRSRKRNLSPSPVRSRRRPSRSPHSKHSQHRHSPYSSLGNNRGRRRSRSKSPIRRPR</sequence>
<feature type="region of interest" description="Disordered" evidence="1">
    <location>
        <begin position="487"/>
        <end position="532"/>
    </location>
</feature>
<dbReference type="STRING" id="71139.A0A059B1G9"/>
<reference evidence="2" key="1">
    <citation type="submission" date="2013-07" db="EMBL/GenBank/DDBJ databases">
        <title>The genome of Eucalyptus grandis.</title>
        <authorList>
            <person name="Schmutz J."/>
            <person name="Hayes R."/>
            <person name="Myburg A."/>
            <person name="Tuskan G."/>
            <person name="Grattapaglia D."/>
            <person name="Rokhsar D.S."/>
        </authorList>
    </citation>
    <scope>NUCLEOTIDE SEQUENCE</scope>
    <source>
        <tissue evidence="2">Leaf extractions</tissue>
    </source>
</reference>
<dbReference type="OMA" id="NDEMSHR"/>
<feature type="region of interest" description="Disordered" evidence="1">
    <location>
        <begin position="772"/>
        <end position="1016"/>
    </location>
</feature>
<feature type="region of interest" description="Disordered" evidence="1">
    <location>
        <begin position="602"/>
        <end position="698"/>
    </location>
</feature>
<feature type="compositionally biased region" description="Pro residues" evidence="1">
    <location>
        <begin position="56"/>
        <end position="110"/>
    </location>
</feature>
<evidence type="ECO:0000256" key="1">
    <source>
        <dbReference type="SAM" id="MobiDB-lite"/>
    </source>
</evidence>
<dbReference type="EMBL" id="KK198760">
    <property type="protein sequence ID" value="KCW59751.1"/>
    <property type="molecule type" value="Genomic_DNA"/>
</dbReference>
<dbReference type="AlphaFoldDB" id="A0A059B1G9"/>
<dbReference type="InParanoid" id="A0A059B1G9"/>
<feature type="compositionally biased region" description="Polar residues" evidence="1">
    <location>
        <begin position="120"/>
        <end position="133"/>
    </location>
</feature>